<dbReference type="Pfam" id="PF13837">
    <property type="entry name" value="Myb_DNA-bind_4"/>
    <property type="match status" value="8"/>
</dbReference>
<dbReference type="InterPro" id="IPR001005">
    <property type="entry name" value="SANT/Myb"/>
</dbReference>
<sequence>MERSRTENYKDPLLSISYLRLLAPPLQLLSAAMWQVVQKGLVMHYGMLEVFVTSMTEMVPELLSYRQRAQLILGLRARLVLELCRGDHQVDPETIQPHLDRIKASITTPRDHCVTDAQVEDSGANFLELVQTLLQDPDVKEHFFLEVFPVQYGQKYDTALEILLWEFLSRLEKLLPVPDFAQMVSWLDGAPSVLDECLQSATPPEEMKALIEHHRNLGHVDVKDTCSLPMDDCILSSLSLPPVTKLGTTADKHTQKHSDCLQEATPISNHPNKEEIIEIPIDQSNLETGKRRISERTRQKRNEQRDRIETDEIVEEGTSFSANESRRGQALPSKRKMSDSSEVPRKRQADSPLFQDSPVNIESSSESPLISIWGEYTEPQGAAYPMTTDTKVPWSDDETRNLIDIWGKDSVQRVLKGCVKNRHVFTLISKNMSERGYMRTVEQCQTRIKRLKNSFRQSLQQKVECKFYDQLERILGNVSPLTVPEVTYDVEEVTDDQLEDTDDWEFPGHSGLEEMGTRSVPWTDLETLTLINIWGDDKMQRELRGMHRNGHLFAVISQKMSAQGFIRTAEQCQTRVKRLKRSFRQCYENNMKGREQVECKFYDLLERILGNELPSYVEVSENCLDMESREAWSADNECSVYSSQEREAVVGVPEDRKKIPWVDGETVILLELWGDDTVQQNLKRCPHNGHIYSEISEKLNIRGYHRTAEQCHTRIKRLKASYRQCQETISSSGSEQVDFKFYNILDQILERQPPSTSTVVTDLTNDISEESNSDSLQECTEVDNYTTSERITPGSWSDPETLALIDIWGEDEVQRVLRDFVHNGPVYMDISEKMHDQGYSKTPEQCRWKVKSMRNNFRQCYDRKKCGRKGVEYKFYNQLERILAHEAASIDEYDERDDQTVDQDTGADRMRHTPWSEPETLALIELWGNEEVQASLRGCVRNGHIFADIAEKLATIGHFKTAEQCHSRVKRLRKTYRRCLHSRTNGGEPLLFRYYRFLEPVLGNDTLSLDAEIVDLCDDFNPDPTEEADQEMGQGSVSYAVAESSRKMPWSDRETQALLEVWGEDHVQLSLRGCLKNRHVFEYISRRMTAQGFIRTAEQCHTRIKRLKASFHHDKRECKFYDQMEEIFSRELNVDSLAEDSLDNEEAAVWESTLEVDQRKASRPLTDGSKFPWSDSETQVLLSIWGSDEVQEDLKGCTKNRHIFTEISQAMANEGYLRTAEQCQSRVKRLKANFRQFCESKQIGGERVECKFYDQFVQIFGNKYLSCDSLAEESNGATDMGEVPGGQVQETVSPESGSCPSPWELDLPWSIEETEALLDIWGSDRIQEDLRGNTEMEHIYTEIAQMMADQGFMKTAEQCQTRATQLNLSIIPI</sequence>
<feature type="domain" description="Myb-like" evidence="2">
    <location>
        <begin position="657"/>
        <end position="721"/>
    </location>
</feature>
<feature type="domain" description="Myb-like" evidence="2">
    <location>
        <begin position="1181"/>
        <end position="1233"/>
    </location>
</feature>
<dbReference type="Pfam" id="PF14973">
    <property type="entry name" value="TINF2_N"/>
    <property type="match status" value="1"/>
</dbReference>
<accession>A0A1S3SHB7</accession>
<dbReference type="GeneID" id="106609430"/>
<dbReference type="InterPro" id="IPR039098">
    <property type="entry name" value="TINF2"/>
</dbReference>
<feature type="domain" description="Myb-like" evidence="2">
    <location>
        <begin position="923"/>
        <end position="975"/>
    </location>
</feature>
<feature type="region of interest" description="Disordered" evidence="1">
    <location>
        <begin position="249"/>
        <end position="366"/>
    </location>
</feature>
<feature type="domain" description="Myb-like" evidence="2">
    <location>
        <begin position="390"/>
        <end position="454"/>
    </location>
</feature>
<dbReference type="OMA" id="QEQVQCK"/>
<feature type="domain" description="Myb-like" evidence="2">
    <location>
        <begin position="1046"/>
        <end position="1110"/>
    </location>
</feature>
<dbReference type="Proteomes" id="UP001652741">
    <property type="component" value="Chromosome ssa07"/>
</dbReference>
<organism evidence="3 4">
    <name type="scientific">Salmo salar</name>
    <name type="common">Atlantic salmon</name>
    <dbReference type="NCBI Taxonomy" id="8030"/>
    <lineage>
        <taxon>Eukaryota</taxon>
        <taxon>Metazoa</taxon>
        <taxon>Chordata</taxon>
        <taxon>Craniata</taxon>
        <taxon>Vertebrata</taxon>
        <taxon>Euteleostomi</taxon>
        <taxon>Actinopterygii</taxon>
        <taxon>Neopterygii</taxon>
        <taxon>Teleostei</taxon>
        <taxon>Protacanthopterygii</taxon>
        <taxon>Salmoniformes</taxon>
        <taxon>Salmonidae</taxon>
        <taxon>Salmoninae</taxon>
        <taxon>Salmo</taxon>
    </lineage>
</organism>
<dbReference type="GO" id="GO:0042162">
    <property type="term" value="F:telomeric DNA binding"/>
    <property type="evidence" value="ECO:0007669"/>
    <property type="project" value="TreeGrafter"/>
</dbReference>
<dbReference type="RefSeq" id="XP_014063739.1">
    <property type="nucleotide sequence ID" value="XM_014208264.2"/>
</dbReference>
<dbReference type="GO" id="GO:1904356">
    <property type="term" value="P:regulation of telomere maintenance via telomere lengthening"/>
    <property type="evidence" value="ECO:0007669"/>
    <property type="project" value="TreeGrafter"/>
</dbReference>
<dbReference type="OrthoDB" id="691673at2759"/>
<evidence type="ECO:0000256" key="1">
    <source>
        <dbReference type="SAM" id="MobiDB-lite"/>
    </source>
</evidence>
<dbReference type="STRING" id="8030.ENSSSAP00000048531"/>
<protein>
    <recommendedName>
        <fullName evidence="2">Myb-like domain-containing protein</fullName>
    </recommendedName>
</protein>
<keyword evidence="3" id="KW-1185">Reference proteome</keyword>
<dbReference type="KEGG" id="sasa:106609430"/>
<dbReference type="PaxDb" id="8030-ENSSSAP00000048531"/>
<dbReference type="FunFam" id="1.10.10.60:FF:000032">
    <property type="entry name" value="Zinc finger and SCAN domain-containing 20"/>
    <property type="match status" value="4"/>
</dbReference>
<dbReference type="CDD" id="cd11657">
    <property type="entry name" value="TIN2_N"/>
    <property type="match status" value="1"/>
</dbReference>
<gene>
    <name evidence="4" type="primary">LOC106609430</name>
</gene>
<dbReference type="Gene3D" id="1.10.10.60">
    <property type="entry name" value="Homeodomain-like"/>
    <property type="match status" value="8"/>
</dbReference>
<evidence type="ECO:0000313" key="3">
    <source>
        <dbReference type="Proteomes" id="UP001652741"/>
    </source>
</evidence>
<dbReference type="InterPro" id="IPR029400">
    <property type="entry name" value="TINF2_N"/>
</dbReference>
<evidence type="ECO:0000259" key="2">
    <source>
        <dbReference type="SMART" id="SM00717"/>
    </source>
</evidence>
<proteinExistence type="predicted"/>
<feature type="domain" description="Myb-like" evidence="2">
    <location>
        <begin position="518"/>
        <end position="582"/>
    </location>
</feature>
<feature type="region of interest" description="Disordered" evidence="1">
    <location>
        <begin position="893"/>
        <end position="912"/>
    </location>
</feature>
<dbReference type="GO" id="GO:0016233">
    <property type="term" value="P:telomere capping"/>
    <property type="evidence" value="ECO:0007669"/>
    <property type="project" value="InterPro"/>
</dbReference>
<reference evidence="4" key="1">
    <citation type="submission" date="2025-08" db="UniProtKB">
        <authorList>
            <consortium name="RefSeq"/>
        </authorList>
    </citation>
    <scope>IDENTIFICATION</scope>
</reference>
<feature type="compositionally biased region" description="Basic and acidic residues" evidence="1">
    <location>
        <begin position="288"/>
        <end position="310"/>
    </location>
</feature>
<dbReference type="InterPro" id="IPR044822">
    <property type="entry name" value="Myb_DNA-bind_4"/>
</dbReference>
<dbReference type="PANTHER" id="PTHR15512:SF2">
    <property type="match status" value="1"/>
</dbReference>
<dbReference type="SMART" id="SM00717">
    <property type="entry name" value="SANT"/>
    <property type="match status" value="6"/>
</dbReference>
<dbReference type="PANTHER" id="PTHR15512">
    <property type="entry name" value="TERF1-INTERACTING NUCLEAR FACTOR 2"/>
    <property type="match status" value="1"/>
</dbReference>
<dbReference type="Bgee" id="ENSSSAG00000048839">
    <property type="expression patterns" value="Expressed in testis and 25 other cell types or tissues"/>
</dbReference>
<dbReference type="GO" id="GO:0070187">
    <property type="term" value="C:shelterin complex"/>
    <property type="evidence" value="ECO:0007669"/>
    <property type="project" value="InterPro"/>
</dbReference>
<name>A0A1S3SHB7_SALSA</name>
<feature type="compositionally biased region" description="Basic and acidic residues" evidence="1">
    <location>
        <begin position="250"/>
        <end position="260"/>
    </location>
</feature>
<feature type="compositionally biased region" description="Basic and acidic residues" evidence="1">
    <location>
        <begin position="336"/>
        <end position="349"/>
    </location>
</feature>
<evidence type="ECO:0000313" key="4">
    <source>
        <dbReference type="RefSeq" id="XP_014063739.1"/>
    </source>
</evidence>